<accession>A0ACD5ZS29</accession>
<dbReference type="EnsemblPlants" id="AVESA.00010b.r2.7AG1205000.1">
    <property type="protein sequence ID" value="AVESA.00010b.r2.7AG1205000.1.CDS"/>
    <property type="gene ID" value="AVESA.00010b.r2.7AG1205000"/>
</dbReference>
<proteinExistence type="predicted"/>
<evidence type="ECO:0000313" key="1">
    <source>
        <dbReference type="EnsemblPlants" id="AVESA.00010b.r2.7AG1205000.1.CDS"/>
    </source>
</evidence>
<dbReference type="Proteomes" id="UP001732700">
    <property type="component" value="Chromosome 7A"/>
</dbReference>
<name>A0ACD5ZS29_AVESA</name>
<protein>
    <submittedName>
        <fullName evidence="1">Uncharacterized protein</fullName>
    </submittedName>
</protein>
<reference evidence="1" key="1">
    <citation type="submission" date="2021-05" db="EMBL/GenBank/DDBJ databases">
        <authorList>
            <person name="Scholz U."/>
            <person name="Mascher M."/>
            <person name="Fiebig A."/>
        </authorList>
    </citation>
    <scope>NUCLEOTIDE SEQUENCE [LARGE SCALE GENOMIC DNA]</scope>
</reference>
<keyword evidence="2" id="KW-1185">Reference proteome</keyword>
<organism evidence="1 2">
    <name type="scientific">Avena sativa</name>
    <name type="common">Oat</name>
    <dbReference type="NCBI Taxonomy" id="4498"/>
    <lineage>
        <taxon>Eukaryota</taxon>
        <taxon>Viridiplantae</taxon>
        <taxon>Streptophyta</taxon>
        <taxon>Embryophyta</taxon>
        <taxon>Tracheophyta</taxon>
        <taxon>Spermatophyta</taxon>
        <taxon>Magnoliopsida</taxon>
        <taxon>Liliopsida</taxon>
        <taxon>Poales</taxon>
        <taxon>Poaceae</taxon>
        <taxon>BOP clade</taxon>
        <taxon>Pooideae</taxon>
        <taxon>Poodae</taxon>
        <taxon>Poeae</taxon>
        <taxon>Poeae Chloroplast Group 1 (Aveneae type)</taxon>
        <taxon>Aveninae</taxon>
        <taxon>Avena</taxon>
    </lineage>
</organism>
<reference evidence="1" key="2">
    <citation type="submission" date="2025-09" db="UniProtKB">
        <authorList>
            <consortium name="EnsemblPlants"/>
        </authorList>
    </citation>
    <scope>IDENTIFICATION</scope>
</reference>
<sequence>MFCRCSAPPTRPQTKNKIKTPPTRRISRRRPELLLPEVGGRPRARPGRQRPRLRAAPQTRATAEGQTHSKTSKPPPPNAPTPAHQVNPYLPTTMAPSPPAPLFLLLALAGLAFAAAQPPLPPWQQPTTNASDADALRAVFQQWGLENGGTVTAEDPCRKLVWFPSFATNASIGCSCDGSTGQCRITHLNVTGYLNLTQIPPALFNLTELISLDLSSNNLTGPIPPEIANLSKLETWHFNNNQLNGSFPNEASRLTSLQSLWMFDNYIEGTLPEFIANFTNLTDLRIYGMKLQGPIPNNFSNLINLETLMLGDLDGGNSTLEFIASWANLSTLSLRKCGISGQLPNVLPNLPNLKYLDLGSNNLSGRIEPLLSYRSSGPLYIGGNNFSGNLPSEMVQSSRPLDVSYNPFLNGSLPDNPAGQKRSINYIGTSIDASRTINSENLTLLNCLNMKECNYNNLITSLSVNCGGKQMTYPDSSSNTFYDDTSELGAVGFHVNTDRQWVVSQVGSDPLSDSPGIVNASEVLLGIDMPELYRTARTSRSDLWYYVVGLSKGKYTVQLFFAEIVIKSELNNGPGRRSFNIDIQDQNIRTDFDISKEAGGLGRPTNITHEVTVENSVLKIHLYWNGRGTRRIPYEGAYGPLVSAIRVFPPENPINSPPPAQPEPVPQDNNSEDNKRRGVVAGIAALCIAAAVISSSVVYLWWKWVSLVKHPNA</sequence>
<evidence type="ECO:0000313" key="2">
    <source>
        <dbReference type="Proteomes" id="UP001732700"/>
    </source>
</evidence>